<dbReference type="AlphaFoldDB" id="A0AAE0N5R1"/>
<dbReference type="SMART" id="SM01111">
    <property type="entry name" value="CVNH"/>
    <property type="match status" value="1"/>
</dbReference>
<evidence type="ECO:0000313" key="4">
    <source>
        <dbReference type="Proteomes" id="UP001285441"/>
    </source>
</evidence>
<dbReference type="Proteomes" id="UP001285441">
    <property type="component" value="Unassembled WGS sequence"/>
</dbReference>
<evidence type="ECO:0000313" key="3">
    <source>
        <dbReference type="EMBL" id="KAK3370439.1"/>
    </source>
</evidence>
<protein>
    <recommendedName>
        <fullName evidence="2">Cyanovirin-N domain-containing protein</fullName>
    </recommendedName>
</protein>
<keyword evidence="1" id="KW-0732">Signal</keyword>
<gene>
    <name evidence="3" type="ORF">B0H63DRAFT_528160</name>
</gene>
<feature type="signal peptide" evidence="1">
    <location>
        <begin position="1"/>
        <end position="19"/>
    </location>
</feature>
<dbReference type="InterPro" id="IPR011058">
    <property type="entry name" value="Cyanovirin-N"/>
</dbReference>
<keyword evidence="4" id="KW-1185">Reference proteome</keyword>
<organism evidence="3 4">
    <name type="scientific">Podospora didyma</name>
    <dbReference type="NCBI Taxonomy" id="330526"/>
    <lineage>
        <taxon>Eukaryota</taxon>
        <taxon>Fungi</taxon>
        <taxon>Dikarya</taxon>
        <taxon>Ascomycota</taxon>
        <taxon>Pezizomycotina</taxon>
        <taxon>Sordariomycetes</taxon>
        <taxon>Sordariomycetidae</taxon>
        <taxon>Sordariales</taxon>
        <taxon>Podosporaceae</taxon>
        <taxon>Podospora</taxon>
    </lineage>
</organism>
<reference evidence="3" key="2">
    <citation type="submission" date="2023-06" db="EMBL/GenBank/DDBJ databases">
        <authorList>
            <consortium name="Lawrence Berkeley National Laboratory"/>
            <person name="Haridas S."/>
            <person name="Hensen N."/>
            <person name="Bonometti L."/>
            <person name="Westerberg I."/>
            <person name="Brannstrom I.O."/>
            <person name="Guillou S."/>
            <person name="Cros-Aarteil S."/>
            <person name="Calhoun S."/>
            <person name="Kuo A."/>
            <person name="Mondo S."/>
            <person name="Pangilinan J."/>
            <person name="Riley R."/>
            <person name="LaButti K."/>
            <person name="Andreopoulos B."/>
            <person name="Lipzen A."/>
            <person name="Chen C."/>
            <person name="Yanf M."/>
            <person name="Daum C."/>
            <person name="Ng V."/>
            <person name="Clum A."/>
            <person name="Steindorff A."/>
            <person name="Ohm R."/>
            <person name="Martin F."/>
            <person name="Silar P."/>
            <person name="Natvig D."/>
            <person name="Lalanne C."/>
            <person name="Gautier V."/>
            <person name="Ament-velasquez S.L."/>
            <person name="Kruys A."/>
            <person name="Hutchinson M.I."/>
            <person name="Powell A.J."/>
            <person name="Barry K."/>
            <person name="Miller A.N."/>
            <person name="Grigoriev I.V."/>
            <person name="Debuchy R."/>
            <person name="Gladieux P."/>
            <person name="Thoren M.H."/>
            <person name="Johannesson H."/>
        </authorList>
    </citation>
    <scope>NUCLEOTIDE SEQUENCE</scope>
    <source>
        <strain evidence="3">CBS 232.78</strain>
    </source>
</reference>
<dbReference type="InterPro" id="IPR036673">
    <property type="entry name" value="Cyanovirin-N_sf"/>
</dbReference>
<name>A0AAE0N5R1_9PEZI</name>
<evidence type="ECO:0000256" key="1">
    <source>
        <dbReference type="SAM" id="SignalP"/>
    </source>
</evidence>
<dbReference type="SUPFAM" id="SSF51322">
    <property type="entry name" value="Cyanovirin-N"/>
    <property type="match status" value="1"/>
</dbReference>
<dbReference type="Pfam" id="PF08881">
    <property type="entry name" value="CVNH"/>
    <property type="match status" value="1"/>
</dbReference>
<evidence type="ECO:0000259" key="2">
    <source>
        <dbReference type="SMART" id="SM01111"/>
    </source>
</evidence>
<proteinExistence type="predicted"/>
<reference evidence="3" key="1">
    <citation type="journal article" date="2023" name="Mol. Phylogenet. Evol.">
        <title>Genome-scale phylogeny and comparative genomics of the fungal order Sordariales.</title>
        <authorList>
            <person name="Hensen N."/>
            <person name="Bonometti L."/>
            <person name="Westerberg I."/>
            <person name="Brannstrom I.O."/>
            <person name="Guillou S."/>
            <person name="Cros-Aarteil S."/>
            <person name="Calhoun S."/>
            <person name="Haridas S."/>
            <person name="Kuo A."/>
            <person name="Mondo S."/>
            <person name="Pangilinan J."/>
            <person name="Riley R."/>
            <person name="LaButti K."/>
            <person name="Andreopoulos B."/>
            <person name="Lipzen A."/>
            <person name="Chen C."/>
            <person name="Yan M."/>
            <person name="Daum C."/>
            <person name="Ng V."/>
            <person name="Clum A."/>
            <person name="Steindorff A."/>
            <person name="Ohm R.A."/>
            <person name="Martin F."/>
            <person name="Silar P."/>
            <person name="Natvig D.O."/>
            <person name="Lalanne C."/>
            <person name="Gautier V."/>
            <person name="Ament-Velasquez S.L."/>
            <person name="Kruys A."/>
            <person name="Hutchinson M.I."/>
            <person name="Powell A.J."/>
            <person name="Barry K."/>
            <person name="Miller A.N."/>
            <person name="Grigoriev I.V."/>
            <person name="Debuchy R."/>
            <person name="Gladieux P."/>
            <person name="Hiltunen Thoren M."/>
            <person name="Johannesson H."/>
        </authorList>
    </citation>
    <scope>NUCLEOTIDE SEQUENCE</scope>
    <source>
        <strain evidence="3">CBS 232.78</strain>
    </source>
</reference>
<sequence length="146" mass="15163">MRSVLITLASLAVLAPAVAENFIGSCDASTVKVTGRILTANCRNIAGALKCTRLDLNQCVKNTYGSLQADPTATGPHFGDQCIECSNSKTSSGIILGDNPTLVHCQCNPGSGVSQAGWPTAIFDLNTIVDNNNGVLECFKTKGTAC</sequence>
<dbReference type="EMBL" id="JAULSW010000009">
    <property type="protein sequence ID" value="KAK3370439.1"/>
    <property type="molecule type" value="Genomic_DNA"/>
</dbReference>
<comment type="caution">
    <text evidence="3">The sequence shown here is derived from an EMBL/GenBank/DDBJ whole genome shotgun (WGS) entry which is preliminary data.</text>
</comment>
<dbReference type="Gene3D" id="2.30.60.10">
    <property type="entry name" value="Cyanovirin-N"/>
    <property type="match status" value="1"/>
</dbReference>
<feature type="chain" id="PRO_5042100824" description="Cyanovirin-N domain-containing protein" evidence="1">
    <location>
        <begin position="20"/>
        <end position="146"/>
    </location>
</feature>
<feature type="domain" description="Cyanovirin-N" evidence="2">
    <location>
        <begin position="21"/>
        <end position="138"/>
    </location>
</feature>
<accession>A0AAE0N5R1</accession>